<name>A0AAV6IJB0_9ERIC</name>
<organism evidence="3 4">
    <name type="scientific">Rhododendron griersonianum</name>
    <dbReference type="NCBI Taxonomy" id="479676"/>
    <lineage>
        <taxon>Eukaryota</taxon>
        <taxon>Viridiplantae</taxon>
        <taxon>Streptophyta</taxon>
        <taxon>Embryophyta</taxon>
        <taxon>Tracheophyta</taxon>
        <taxon>Spermatophyta</taxon>
        <taxon>Magnoliopsida</taxon>
        <taxon>eudicotyledons</taxon>
        <taxon>Gunneridae</taxon>
        <taxon>Pentapetalae</taxon>
        <taxon>asterids</taxon>
        <taxon>Ericales</taxon>
        <taxon>Ericaceae</taxon>
        <taxon>Ericoideae</taxon>
        <taxon>Rhodoreae</taxon>
        <taxon>Rhododendron</taxon>
    </lineage>
</organism>
<dbReference type="AlphaFoldDB" id="A0AAV6IJB0"/>
<evidence type="ECO:0000256" key="2">
    <source>
        <dbReference type="SAM" id="SignalP"/>
    </source>
</evidence>
<keyword evidence="4" id="KW-1185">Reference proteome</keyword>
<feature type="signal peptide" evidence="2">
    <location>
        <begin position="1"/>
        <end position="16"/>
    </location>
</feature>
<proteinExistence type="predicted"/>
<protein>
    <submittedName>
        <fullName evidence="3">Uncharacterized protein</fullName>
    </submittedName>
</protein>
<keyword evidence="2" id="KW-0732">Signal</keyword>
<dbReference type="Proteomes" id="UP000823749">
    <property type="component" value="Chromosome 10"/>
</dbReference>
<gene>
    <name evidence="3" type="ORF">RHGRI_029431</name>
</gene>
<reference evidence="3" key="1">
    <citation type="submission" date="2020-08" db="EMBL/GenBank/DDBJ databases">
        <title>Plant Genome Project.</title>
        <authorList>
            <person name="Zhang R.-G."/>
        </authorList>
    </citation>
    <scope>NUCLEOTIDE SEQUENCE</scope>
    <source>
        <strain evidence="3">WSP0</strain>
        <tissue evidence="3">Leaf</tissue>
    </source>
</reference>
<evidence type="ECO:0000256" key="1">
    <source>
        <dbReference type="SAM" id="MobiDB-lite"/>
    </source>
</evidence>
<sequence length="279" mass="29247">MRLLLLATVMVALNECYEVSGVATSNVIRMEHVSSSNVVLLQWQQLAMQFSSCCCLITHTHREVLLSSKGKRDTISADVVSGQASSSQSAIEDSNGNPSVLADLPNSVELQPITPSEAVASEDNGNVVKDPVVHAPSILDKGGQRAACEQSFQGQVNATTGSDSEVELLEVLERVVSSNQVSENMVLLEPPASLEVGSGDTPHGILGLHPMEVEGVIVQAGIKPPEPPDLLGPKAKGTDAKPVPSTGLVNVNALSKSAQKRLRKLAKEQSLSSLSSGGT</sequence>
<comment type="caution">
    <text evidence="3">The sequence shown here is derived from an EMBL/GenBank/DDBJ whole genome shotgun (WGS) entry which is preliminary data.</text>
</comment>
<accession>A0AAV6IJB0</accession>
<feature type="region of interest" description="Disordered" evidence="1">
    <location>
        <begin position="222"/>
        <end position="248"/>
    </location>
</feature>
<evidence type="ECO:0000313" key="3">
    <source>
        <dbReference type="EMBL" id="KAG5528761.1"/>
    </source>
</evidence>
<feature type="chain" id="PRO_5043652731" evidence="2">
    <location>
        <begin position="17"/>
        <end position="279"/>
    </location>
</feature>
<dbReference type="EMBL" id="JACTNZ010000010">
    <property type="protein sequence ID" value="KAG5528761.1"/>
    <property type="molecule type" value="Genomic_DNA"/>
</dbReference>
<evidence type="ECO:0000313" key="4">
    <source>
        <dbReference type="Proteomes" id="UP000823749"/>
    </source>
</evidence>